<dbReference type="SUPFAM" id="SSF56194">
    <property type="entry name" value="Uridine diphospho-N-Acetylenolpyruvylglucosamine reductase, MurB, C-terminal domain"/>
    <property type="match status" value="1"/>
</dbReference>
<comment type="pathway">
    <text evidence="4 16">Cell wall biogenesis; peptidoglycan biosynthesis.</text>
</comment>
<evidence type="ECO:0000256" key="11">
    <source>
        <dbReference type="ARBA" id="ARBA00022984"/>
    </source>
</evidence>
<dbReference type="HAMAP" id="MF_00037">
    <property type="entry name" value="MurB"/>
    <property type="match status" value="1"/>
</dbReference>
<dbReference type="Gene3D" id="3.90.78.10">
    <property type="entry name" value="UDP-N-acetylenolpyruvoylglucosamine reductase, C-terminal domain"/>
    <property type="match status" value="1"/>
</dbReference>
<accession>A0A930B4M5</accession>
<dbReference type="AlphaFoldDB" id="A0A930B4M5"/>
<keyword evidence="12 16" id="KW-0560">Oxidoreductase</keyword>
<dbReference type="InterPro" id="IPR003170">
    <property type="entry name" value="MurB"/>
</dbReference>
<comment type="caution">
    <text evidence="18">The sequence shown here is derived from an EMBL/GenBank/DDBJ whole genome shotgun (WGS) entry which is preliminary data.</text>
</comment>
<dbReference type="EMBL" id="JABZMK010000003">
    <property type="protein sequence ID" value="MBF1128783.1"/>
    <property type="molecule type" value="Genomic_DNA"/>
</dbReference>
<keyword evidence="9 16" id="KW-0521">NADP</keyword>
<name>A0A930B4M5_9FIRM</name>
<comment type="cofactor">
    <cofactor evidence="1 16">
        <name>FAD</name>
        <dbReference type="ChEBI" id="CHEBI:57692"/>
    </cofactor>
</comment>
<evidence type="ECO:0000256" key="6">
    <source>
        <dbReference type="ARBA" id="ARBA00022618"/>
    </source>
</evidence>
<evidence type="ECO:0000256" key="13">
    <source>
        <dbReference type="ARBA" id="ARBA00023306"/>
    </source>
</evidence>
<evidence type="ECO:0000259" key="17">
    <source>
        <dbReference type="PROSITE" id="PS51387"/>
    </source>
</evidence>
<dbReference type="PANTHER" id="PTHR21071">
    <property type="entry name" value="UDP-N-ACETYLENOLPYRUVOYLGLUCOSAMINE REDUCTASE"/>
    <property type="match status" value="1"/>
</dbReference>
<comment type="similarity">
    <text evidence="16">Belongs to the MurB family.</text>
</comment>
<dbReference type="InterPro" id="IPR036635">
    <property type="entry name" value="MurB_C_sf"/>
</dbReference>
<evidence type="ECO:0000256" key="3">
    <source>
        <dbReference type="ARBA" id="ARBA00004496"/>
    </source>
</evidence>
<dbReference type="PANTHER" id="PTHR21071:SF4">
    <property type="entry name" value="UDP-N-ACETYLENOLPYRUVOYLGLUCOSAMINE REDUCTASE"/>
    <property type="match status" value="1"/>
</dbReference>
<gene>
    <name evidence="16 18" type="primary">murB</name>
    <name evidence="18" type="ORF">HXL70_01885</name>
</gene>
<sequence>MTNWNSFFEGILDERLIKVNEPMAHHNTYGIGGNADVFVSPADKESLIAVLRKSAAEGLPVTLIGGGSNCLISDKGIRGVTICTSRIKPEMACFETWITAYGGVGTGTVARFAQKNSLTGFEWAVGIPGTLCGAAFMNANGYGSKMRNVVEEVYAVSIDGEIDKVYGWDDLHYGESDSVFMHNGDVIYGVKLHLAMGDSEKIKAEMDDHQQSRRAKQPLEKRSAGTMYLRPPGYHVGPMIKACGLIGFAIGDAEVSTKHADFVVNNGNASCEDVLAVLHEVQRRVKEKFGVHIPLDVRMLGEGLEQER</sequence>
<comment type="subcellular location">
    <subcellularLocation>
        <location evidence="3 16">Cytoplasm</location>
    </subcellularLocation>
</comment>
<evidence type="ECO:0000256" key="2">
    <source>
        <dbReference type="ARBA" id="ARBA00003921"/>
    </source>
</evidence>
<evidence type="ECO:0000313" key="19">
    <source>
        <dbReference type="Proteomes" id="UP000757890"/>
    </source>
</evidence>
<evidence type="ECO:0000256" key="7">
    <source>
        <dbReference type="ARBA" id="ARBA00022630"/>
    </source>
</evidence>
<dbReference type="NCBIfam" id="NF010480">
    <property type="entry name" value="PRK13905.1"/>
    <property type="match status" value="1"/>
</dbReference>
<evidence type="ECO:0000256" key="16">
    <source>
        <dbReference type="HAMAP-Rule" id="MF_00037"/>
    </source>
</evidence>
<dbReference type="GO" id="GO:0051301">
    <property type="term" value="P:cell division"/>
    <property type="evidence" value="ECO:0007669"/>
    <property type="project" value="UniProtKB-KW"/>
</dbReference>
<dbReference type="PROSITE" id="PS51387">
    <property type="entry name" value="FAD_PCMH"/>
    <property type="match status" value="1"/>
</dbReference>
<evidence type="ECO:0000256" key="4">
    <source>
        <dbReference type="ARBA" id="ARBA00004752"/>
    </source>
</evidence>
<keyword evidence="14 16" id="KW-0961">Cell wall biogenesis/degradation</keyword>
<dbReference type="InterPro" id="IPR016169">
    <property type="entry name" value="FAD-bd_PCMH_sub2"/>
</dbReference>
<comment type="function">
    <text evidence="2 16">Cell wall formation.</text>
</comment>
<dbReference type="RefSeq" id="WP_276638699.1">
    <property type="nucleotide sequence ID" value="NZ_CAUHER010000004.1"/>
</dbReference>
<keyword evidence="7 16" id="KW-0285">Flavoprotein</keyword>
<dbReference type="GO" id="GO:0071949">
    <property type="term" value="F:FAD binding"/>
    <property type="evidence" value="ECO:0007669"/>
    <property type="project" value="InterPro"/>
</dbReference>
<evidence type="ECO:0000313" key="18">
    <source>
        <dbReference type="EMBL" id="MBF1128783.1"/>
    </source>
</evidence>
<dbReference type="Proteomes" id="UP000757890">
    <property type="component" value="Unassembled WGS sequence"/>
</dbReference>
<keyword evidence="13 16" id="KW-0131">Cell cycle</keyword>
<protein>
    <recommendedName>
        <fullName evidence="16">UDP-N-acetylenolpyruvoylglucosamine reductase</fullName>
        <ecNumber evidence="16">1.3.1.98</ecNumber>
    </recommendedName>
    <alternativeName>
        <fullName evidence="16">UDP-N-acetylmuramate dehydrogenase</fullName>
    </alternativeName>
</protein>
<dbReference type="Gene3D" id="3.30.43.10">
    <property type="entry name" value="Uridine Diphospho-n-acetylenolpyruvylglucosamine Reductase, domain 2"/>
    <property type="match status" value="1"/>
</dbReference>
<keyword evidence="5 16" id="KW-0963">Cytoplasm</keyword>
<comment type="caution">
    <text evidence="16">Lacks conserved residue(s) required for the propagation of feature annotation.</text>
</comment>
<evidence type="ECO:0000256" key="12">
    <source>
        <dbReference type="ARBA" id="ARBA00023002"/>
    </source>
</evidence>
<dbReference type="InterPro" id="IPR016167">
    <property type="entry name" value="FAD-bd_PCMH_sub1"/>
</dbReference>
<proteinExistence type="inferred from homology"/>
<dbReference type="GO" id="GO:0008360">
    <property type="term" value="P:regulation of cell shape"/>
    <property type="evidence" value="ECO:0007669"/>
    <property type="project" value="UniProtKB-KW"/>
</dbReference>
<dbReference type="InterPro" id="IPR016166">
    <property type="entry name" value="FAD-bd_PCMH"/>
</dbReference>
<dbReference type="Pfam" id="PF01565">
    <property type="entry name" value="FAD_binding_4"/>
    <property type="match status" value="1"/>
</dbReference>
<dbReference type="SUPFAM" id="SSF56176">
    <property type="entry name" value="FAD-binding/transporter-associated domain-like"/>
    <property type="match status" value="1"/>
</dbReference>
<dbReference type="GO" id="GO:0005829">
    <property type="term" value="C:cytosol"/>
    <property type="evidence" value="ECO:0007669"/>
    <property type="project" value="TreeGrafter"/>
</dbReference>
<dbReference type="GO" id="GO:0008762">
    <property type="term" value="F:UDP-N-acetylmuramate dehydrogenase activity"/>
    <property type="evidence" value="ECO:0007669"/>
    <property type="project" value="UniProtKB-UniRule"/>
</dbReference>
<evidence type="ECO:0000256" key="1">
    <source>
        <dbReference type="ARBA" id="ARBA00001974"/>
    </source>
</evidence>
<dbReference type="NCBIfam" id="TIGR00179">
    <property type="entry name" value="murB"/>
    <property type="match status" value="1"/>
</dbReference>
<dbReference type="GO" id="GO:0009252">
    <property type="term" value="P:peptidoglycan biosynthetic process"/>
    <property type="evidence" value="ECO:0007669"/>
    <property type="project" value="UniProtKB-UniRule"/>
</dbReference>
<dbReference type="Pfam" id="PF02873">
    <property type="entry name" value="MurB_C"/>
    <property type="match status" value="1"/>
</dbReference>
<organism evidence="18 19">
    <name type="scientific">Dialister invisus</name>
    <dbReference type="NCBI Taxonomy" id="218538"/>
    <lineage>
        <taxon>Bacteria</taxon>
        <taxon>Bacillati</taxon>
        <taxon>Bacillota</taxon>
        <taxon>Negativicutes</taxon>
        <taxon>Veillonellales</taxon>
        <taxon>Veillonellaceae</taxon>
        <taxon>Dialister</taxon>
    </lineage>
</organism>
<dbReference type="InterPro" id="IPR011601">
    <property type="entry name" value="MurB_C"/>
</dbReference>
<feature type="domain" description="FAD-binding PCMH-type" evidence="17">
    <location>
        <begin position="31"/>
        <end position="197"/>
    </location>
</feature>
<evidence type="ECO:0000256" key="8">
    <source>
        <dbReference type="ARBA" id="ARBA00022827"/>
    </source>
</evidence>
<dbReference type="GO" id="GO:0071555">
    <property type="term" value="P:cell wall organization"/>
    <property type="evidence" value="ECO:0007669"/>
    <property type="project" value="UniProtKB-KW"/>
</dbReference>
<evidence type="ECO:0000256" key="10">
    <source>
        <dbReference type="ARBA" id="ARBA00022960"/>
    </source>
</evidence>
<dbReference type="EC" id="1.3.1.98" evidence="16"/>
<evidence type="ECO:0000256" key="14">
    <source>
        <dbReference type="ARBA" id="ARBA00023316"/>
    </source>
</evidence>
<keyword evidence="11 16" id="KW-0573">Peptidoglycan synthesis</keyword>
<evidence type="ECO:0000256" key="15">
    <source>
        <dbReference type="ARBA" id="ARBA00048914"/>
    </source>
</evidence>
<dbReference type="InterPro" id="IPR036318">
    <property type="entry name" value="FAD-bd_PCMH-like_sf"/>
</dbReference>
<comment type="catalytic activity">
    <reaction evidence="15 16">
        <text>UDP-N-acetyl-alpha-D-muramate + NADP(+) = UDP-N-acetyl-3-O-(1-carboxyvinyl)-alpha-D-glucosamine + NADPH + H(+)</text>
        <dbReference type="Rhea" id="RHEA:12248"/>
        <dbReference type="ChEBI" id="CHEBI:15378"/>
        <dbReference type="ChEBI" id="CHEBI:57783"/>
        <dbReference type="ChEBI" id="CHEBI:58349"/>
        <dbReference type="ChEBI" id="CHEBI:68483"/>
        <dbReference type="ChEBI" id="CHEBI:70757"/>
        <dbReference type="EC" id="1.3.1.98"/>
    </reaction>
</comment>
<dbReference type="InterPro" id="IPR006094">
    <property type="entry name" value="Oxid_FAD_bind_N"/>
</dbReference>
<keyword evidence="6 16" id="KW-0132">Cell division</keyword>
<evidence type="ECO:0000256" key="5">
    <source>
        <dbReference type="ARBA" id="ARBA00022490"/>
    </source>
</evidence>
<dbReference type="Gene3D" id="3.30.465.10">
    <property type="match status" value="1"/>
</dbReference>
<keyword evidence="10 16" id="KW-0133">Cell shape</keyword>
<reference evidence="18" key="1">
    <citation type="submission" date="2020-04" db="EMBL/GenBank/DDBJ databases">
        <title>Deep metagenomics examines the oral microbiome during advanced dental caries in children, revealing novel taxa and co-occurrences with host molecules.</title>
        <authorList>
            <person name="Baker J.L."/>
            <person name="Morton J.T."/>
            <person name="Dinis M."/>
            <person name="Alvarez R."/>
            <person name="Tran N.C."/>
            <person name="Knight R."/>
            <person name="Edlund A."/>
        </authorList>
    </citation>
    <scope>NUCLEOTIDE SEQUENCE</scope>
    <source>
        <strain evidence="18">JCVI_32_bin.14</strain>
    </source>
</reference>
<keyword evidence="8 16" id="KW-0274">FAD</keyword>
<evidence type="ECO:0000256" key="9">
    <source>
        <dbReference type="ARBA" id="ARBA00022857"/>
    </source>
</evidence>